<protein>
    <submittedName>
        <fullName evidence="3">Uncharacterized protein</fullName>
    </submittedName>
</protein>
<accession>A0A2P4UQI4</accession>
<feature type="region of interest" description="Disordered" evidence="2">
    <location>
        <begin position="52"/>
        <end position="96"/>
    </location>
</feature>
<reference evidence="3 4" key="1">
    <citation type="journal article" date="2017" name="Chemistry">
        <title>Isolation, Biosynthesis and Chemical Modifications of Rubterolones A-F: Rare Tropolone Alkaloids from Actinomadura sp. 5-2.</title>
        <authorList>
            <person name="Guo H."/>
            <person name="Benndorf R."/>
            <person name="Leichnitz D."/>
            <person name="Klassen J.L."/>
            <person name="Vollmers J."/>
            <person name="Gorls H."/>
            <person name="Steinacker M."/>
            <person name="Weigel C."/>
            <person name="Dahse H.M."/>
            <person name="Kaster A.K."/>
            <person name="de Beer Z.W."/>
            <person name="Poulsen M."/>
            <person name="Beemelmanns C."/>
        </authorList>
    </citation>
    <scope>NUCLEOTIDE SEQUENCE [LARGE SCALE GENOMIC DNA]</scope>
    <source>
        <strain evidence="3 4">5-2</strain>
    </source>
</reference>
<evidence type="ECO:0000313" key="3">
    <source>
        <dbReference type="EMBL" id="POM27308.1"/>
    </source>
</evidence>
<organism evidence="3 4">
    <name type="scientific">Actinomadura rubteroloni</name>
    <dbReference type="NCBI Taxonomy" id="1926885"/>
    <lineage>
        <taxon>Bacteria</taxon>
        <taxon>Bacillati</taxon>
        <taxon>Actinomycetota</taxon>
        <taxon>Actinomycetes</taxon>
        <taxon>Streptosporangiales</taxon>
        <taxon>Thermomonosporaceae</taxon>
        <taxon>Actinomadura</taxon>
    </lineage>
</organism>
<comment type="caution">
    <text evidence="3">The sequence shown here is derived from an EMBL/GenBank/DDBJ whole genome shotgun (WGS) entry which is preliminary data.</text>
</comment>
<keyword evidence="4" id="KW-1185">Reference proteome</keyword>
<evidence type="ECO:0000313" key="4">
    <source>
        <dbReference type="Proteomes" id="UP000242367"/>
    </source>
</evidence>
<dbReference type="RefSeq" id="WP_103562146.1">
    <property type="nucleotide sequence ID" value="NZ_MTBP01000001.1"/>
</dbReference>
<evidence type="ECO:0000256" key="1">
    <source>
        <dbReference type="SAM" id="Coils"/>
    </source>
</evidence>
<name>A0A2P4UQI4_9ACTN</name>
<proteinExistence type="predicted"/>
<dbReference type="AlphaFoldDB" id="A0A2P4UQI4"/>
<gene>
    <name evidence="3" type="ORF">BTM25_17210</name>
</gene>
<evidence type="ECO:0000256" key="2">
    <source>
        <dbReference type="SAM" id="MobiDB-lite"/>
    </source>
</evidence>
<dbReference type="Proteomes" id="UP000242367">
    <property type="component" value="Unassembled WGS sequence"/>
</dbReference>
<keyword evidence="1" id="KW-0175">Coiled coil</keyword>
<dbReference type="EMBL" id="MTBP01000001">
    <property type="protein sequence ID" value="POM27308.1"/>
    <property type="molecule type" value="Genomic_DNA"/>
</dbReference>
<feature type="compositionally biased region" description="Basic and acidic residues" evidence="2">
    <location>
        <begin position="54"/>
        <end position="67"/>
    </location>
</feature>
<sequence>MEWLFERLEQEEAAEQGRLESLKAQVESLQSQVKEAEDRLARLAITRHTALALRPEDPARQSRDERPGSIWTSGTLGNGGESAPNTKREDRRPLSGTNQRVVVLLAEVGRPMRAKEIALAVGDSDEHKRVEGMRTRLKRLVANGWLNEQNPGQFSIAAGVNSHVVGGVAEI</sequence>
<feature type="coiled-coil region" evidence="1">
    <location>
        <begin position="5"/>
        <end position="46"/>
    </location>
</feature>